<reference evidence="1 2" key="1">
    <citation type="submission" date="2024-02" db="EMBL/GenBank/DDBJ databases">
        <title>Chromosome-scale genome assembly of the rough periwinkle Littorina saxatilis.</title>
        <authorList>
            <person name="De Jode A."/>
            <person name="Faria R."/>
            <person name="Formenti G."/>
            <person name="Sims Y."/>
            <person name="Smith T.P."/>
            <person name="Tracey A."/>
            <person name="Wood J.M.D."/>
            <person name="Zagrodzka Z.B."/>
            <person name="Johannesson K."/>
            <person name="Butlin R.K."/>
            <person name="Leder E.H."/>
        </authorList>
    </citation>
    <scope>NUCLEOTIDE SEQUENCE [LARGE SCALE GENOMIC DNA]</scope>
    <source>
        <strain evidence="1">Snail1</strain>
        <tissue evidence="1">Muscle</tissue>
    </source>
</reference>
<dbReference type="InterPro" id="IPR011008">
    <property type="entry name" value="Dimeric_a/b-barrel"/>
</dbReference>
<name>A0AAN9BCT7_9CAEN</name>
<evidence type="ECO:0000313" key="2">
    <source>
        <dbReference type="Proteomes" id="UP001374579"/>
    </source>
</evidence>
<dbReference type="AlphaFoldDB" id="A0AAN9BCT7"/>
<gene>
    <name evidence="1" type="ORF">V1264_018445</name>
</gene>
<dbReference type="EMBL" id="JBAMIC010000008">
    <property type="protein sequence ID" value="KAK7103575.1"/>
    <property type="molecule type" value="Genomic_DNA"/>
</dbReference>
<dbReference type="SUPFAM" id="SSF54909">
    <property type="entry name" value="Dimeric alpha+beta barrel"/>
    <property type="match status" value="1"/>
</dbReference>
<accession>A0AAN9BCT7</accession>
<protein>
    <submittedName>
        <fullName evidence="1">Uncharacterized protein</fullName>
    </submittedName>
</protein>
<comment type="caution">
    <text evidence="1">The sequence shown here is derived from an EMBL/GenBank/DDBJ whole genome shotgun (WGS) entry which is preliminary data.</text>
</comment>
<evidence type="ECO:0000313" key="1">
    <source>
        <dbReference type="EMBL" id="KAK7103575.1"/>
    </source>
</evidence>
<organism evidence="1 2">
    <name type="scientific">Littorina saxatilis</name>
    <dbReference type="NCBI Taxonomy" id="31220"/>
    <lineage>
        <taxon>Eukaryota</taxon>
        <taxon>Metazoa</taxon>
        <taxon>Spiralia</taxon>
        <taxon>Lophotrochozoa</taxon>
        <taxon>Mollusca</taxon>
        <taxon>Gastropoda</taxon>
        <taxon>Caenogastropoda</taxon>
        <taxon>Littorinimorpha</taxon>
        <taxon>Littorinoidea</taxon>
        <taxon>Littorinidae</taxon>
        <taxon>Littorina</taxon>
    </lineage>
</organism>
<sequence length="217" mass="24546">MSAAGKMYFVCVEVLPSKEGIDLPRFLQKINGLLEDYSTATHVIYKFKVTGESKVLAVVQVSNILGFERTIGGLWRLGNVSVTSVPIVGYESFAQNLGVDASIISNPPRPLPKENLYYWSFDFGYTGKTLEEFLSTWKREAEFVMAARTNDGFPVELFKVVSERKVHCFLQVADPAQLDQLSFQLPIMRENGHNVDLQCRAVQYLPEYCTRIFNESL</sequence>
<proteinExistence type="predicted"/>
<keyword evidence="2" id="KW-1185">Reference proteome</keyword>
<dbReference type="Proteomes" id="UP001374579">
    <property type="component" value="Unassembled WGS sequence"/>
</dbReference>